<dbReference type="KEGG" id="bgm:CAL15_05920"/>
<keyword evidence="9" id="KW-1185">Reference proteome</keyword>
<dbReference type="InterPro" id="IPR023091">
    <property type="entry name" value="MetalPrtase_cat_dom_sf_prd"/>
</dbReference>
<dbReference type="NCBIfam" id="TIGR00043">
    <property type="entry name" value="rRNA maturation RNase YbeY"/>
    <property type="match status" value="1"/>
</dbReference>
<dbReference type="Proteomes" id="UP000194161">
    <property type="component" value="Chromosome"/>
</dbReference>
<dbReference type="InterPro" id="IPR002036">
    <property type="entry name" value="YbeY"/>
</dbReference>
<evidence type="ECO:0000256" key="1">
    <source>
        <dbReference type="ARBA" id="ARBA00010875"/>
    </source>
</evidence>
<keyword evidence="5 7" id="KW-0378">Hydrolase</keyword>
<gene>
    <name evidence="7" type="primary">ybeY</name>
    <name evidence="8" type="ORF">CAL15_05920</name>
</gene>
<dbReference type="EC" id="3.1.-.-" evidence="7"/>
<dbReference type="AlphaFoldDB" id="A0A1W6Z9D2"/>
<evidence type="ECO:0000256" key="2">
    <source>
        <dbReference type="ARBA" id="ARBA00022722"/>
    </source>
</evidence>
<evidence type="ECO:0000313" key="9">
    <source>
        <dbReference type="Proteomes" id="UP000194161"/>
    </source>
</evidence>
<feature type="binding site" evidence="7">
    <location>
        <position position="123"/>
    </location>
    <ligand>
        <name>Zn(2+)</name>
        <dbReference type="ChEBI" id="CHEBI:29105"/>
        <note>catalytic</note>
    </ligand>
</feature>
<comment type="subcellular location">
    <subcellularLocation>
        <location evidence="7">Cytoplasm</location>
    </subcellularLocation>
</comment>
<comment type="function">
    <text evidence="7">Single strand-specific metallo-endoribonuclease involved in late-stage 70S ribosome quality control and in maturation of the 3' terminus of the 16S rRNA.</text>
</comment>
<keyword evidence="2 7" id="KW-0540">Nuclease</keyword>
<dbReference type="EMBL" id="CP021111">
    <property type="protein sequence ID" value="ARP93961.1"/>
    <property type="molecule type" value="Genomic_DNA"/>
</dbReference>
<evidence type="ECO:0000313" key="8">
    <source>
        <dbReference type="EMBL" id="ARP93961.1"/>
    </source>
</evidence>
<evidence type="ECO:0000256" key="3">
    <source>
        <dbReference type="ARBA" id="ARBA00022723"/>
    </source>
</evidence>
<keyword evidence="6 7" id="KW-0862">Zinc</keyword>
<dbReference type="PROSITE" id="PS01306">
    <property type="entry name" value="UPF0054"/>
    <property type="match status" value="1"/>
</dbReference>
<dbReference type="GO" id="GO:0005737">
    <property type="term" value="C:cytoplasm"/>
    <property type="evidence" value="ECO:0007669"/>
    <property type="project" value="UniProtKB-SubCell"/>
</dbReference>
<comment type="similarity">
    <text evidence="1 7">Belongs to the endoribonuclease YbeY family.</text>
</comment>
<feature type="binding site" evidence="7">
    <location>
        <position position="129"/>
    </location>
    <ligand>
        <name>Zn(2+)</name>
        <dbReference type="ChEBI" id="CHEBI:29105"/>
        <note>catalytic</note>
    </ligand>
</feature>
<keyword evidence="7" id="KW-0690">Ribosome biogenesis</keyword>
<dbReference type="OrthoDB" id="9807740at2"/>
<proteinExistence type="inferred from homology"/>
<feature type="binding site" evidence="7">
    <location>
        <position position="119"/>
    </location>
    <ligand>
        <name>Zn(2+)</name>
        <dbReference type="ChEBI" id="CHEBI:29105"/>
        <note>catalytic</note>
    </ligand>
</feature>
<dbReference type="GO" id="GO:0004222">
    <property type="term" value="F:metalloendopeptidase activity"/>
    <property type="evidence" value="ECO:0007669"/>
    <property type="project" value="InterPro"/>
</dbReference>
<keyword evidence="4 7" id="KW-0255">Endonuclease</keyword>
<keyword evidence="3 7" id="KW-0479">Metal-binding</keyword>
<dbReference type="GO" id="GO:0006364">
    <property type="term" value="P:rRNA processing"/>
    <property type="evidence" value="ECO:0007669"/>
    <property type="project" value="UniProtKB-UniRule"/>
</dbReference>
<keyword evidence="7" id="KW-0698">rRNA processing</keyword>
<accession>A0A1W6Z9D2</accession>
<dbReference type="PANTHER" id="PTHR46986:SF1">
    <property type="entry name" value="ENDORIBONUCLEASE YBEY, CHLOROPLASTIC"/>
    <property type="match status" value="1"/>
</dbReference>
<comment type="cofactor">
    <cofactor evidence="7">
        <name>Zn(2+)</name>
        <dbReference type="ChEBI" id="CHEBI:29105"/>
    </cofactor>
    <text evidence="7">Binds 1 zinc ion.</text>
</comment>
<dbReference type="PANTHER" id="PTHR46986">
    <property type="entry name" value="ENDORIBONUCLEASE YBEY, CHLOROPLASTIC"/>
    <property type="match status" value="1"/>
</dbReference>
<dbReference type="Pfam" id="PF02130">
    <property type="entry name" value="YbeY"/>
    <property type="match status" value="1"/>
</dbReference>
<dbReference type="HAMAP" id="MF_00009">
    <property type="entry name" value="Endoribonucl_YbeY"/>
    <property type="match status" value="1"/>
</dbReference>
<evidence type="ECO:0000256" key="6">
    <source>
        <dbReference type="ARBA" id="ARBA00022833"/>
    </source>
</evidence>
<dbReference type="SUPFAM" id="SSF55486">
    <property type="entry name" value="Metalloproteases ('zincins'), catalytic domain"/>
    <property type="match status" value="1"/>
</dbReference>
<organism evidence="8 9">
    <name type="scientific">Bordetella genomosp. 13</name>
    <dbReference type="NCBI Taxonomy" id="463040"/>
    <lineage>
        <taxon>Bacteria</taxon>
        <taxon>Pseudomonadati</taxon>
        <taxon>Pseudomonadota</taxon>
        <taxon>Betaproteobacteria</taxon>
        <taxon>Burkholderiales</taxon>
        <taxon>Alcaligenaceae</taxon>
        <taxon>Bordetella</taxon>
    </lineage>
</organism>
<dbReference type="GO" id="GO:0008270">
    <property type="term" value="F:zinc ion binding"/>
    <property type="evidence" value="ECO:0007669"/>
    <property type="project" value="UniProtKB-UniRule"/>
</dbReference>
<keyword evidence="7" id="KW-0963">Cytoplasm</keyword>
<dbReference type="STRING" id="463040.CAL15_05920"/>
<protein>
    <recommendedName>
        <fullName evidence="7">Endoribonuclease YbeY</fullName>
        <ecNumber evidence="7">3.1.-.-</ecNumber>
    </recommendedName>
</protein>
<dbReference type="InterPro" id="IPR020549">
    <property type="entry name" value="YbeY_CS"/>
</dbReference>
<dbReference type="Gene3D" id="3.40.390.30">
    <property type="entry name" value="Metalloproteases ('zincins'), catalytic domain"/>
    <property type="match status" value="1"/>
</dbReference>
<name>A0A1W6Z9D2_9BORD</name>
<reference evidence="8 9" key="1">
    <citation type="submission" date="2017-05" db="EMBL/GenBank/DDBJ databases">
        <title>Complete and WGS of Bordetella genogroups.</title>
        <authorList>
            <person name="Spilker T."/>
            <person name="LiPuma J."/>
        </authorList>
    </citation>
    <scope>NUCLEOTIDE SEQUENCE [LARGE SCALE GENOMIC DNA]</scope>
    <source>
        <strain evidence="8 9">AU7206</strain>
    </source>
</reference>
<evidence type="ECO:0000256" key="7">
    <source>
        <dbReference type="HAMAP-Rule" id="MF_00009"/>
    </source>
</evidence>
<evidence type="ECO:0000256" key="4">
    <source>
        <dbReference type="ARBA" id="ARBA00022759"/>
    </source>
</evidence>
<evidence type="ECO:0000256" key="5">
    <source>
        <dbReference type="ARBA" id="ARBA00022801"/>
    </source>
</evidence>
<sequence>MNSPGLALAVQYGVAEPRLPRWRLRRWAQYALSAAAADGLADFSAAELSLRLVGQAEGRRLNREFRGRDYATNVLTFEYGVDPAGVARGDIIVCVPVLVREAREQRKTLQHHAAHLTVHGVLHALGYDHLRARDARRMETLETAVLARMGIADPYIEPA</sequence>
<dbReference type="RefSeq" id="WP_086077732.1">
    <property type="nucleotide sequence ID" value="NZ_CP021111.1"/>
</dbReference>
<dbReference type="GO" id="GO:0004521">
    <property type="term" value="F:RNA endonuclease activity"/>
    <property type="evidence" value="ECO:0007669"/>
    <property type="project" value="UniProtKB-UniRule"/>
</dbReference>